<comment type="catalytic activity">
    <reaction evidence="7">
        <text>UDP-N-acetyl-alpha-D-muramoyl-L-alanyl-gamma-D-glutamyl-meso-2,6-diaminopimeloyl-D-alanyl-D-alanine + di-trans,octa-cis-undecaprenyl phosphate = di-trans,octa-cis-undecaprenyl diphospho-N-acetyl-alpha-D-muramoyl-L-alanyl-D-glutamyl-meso-2,6-diaminopimeloyl-D-alanyl-D-alanine + UMP</text>
        <dbReference type="Rhea" id="RHEA:28386"/>
        <dbReference type="ChEBI" id="CHEBI:57865"/>
        <dbReference type="ChEBI" id="CHEBI:60392"/>
        <dbReference type="ChEBI" id="CHEBI:61386"/>
        <dbReference type="ChEBI" id="CHEBI:61387"/>
        <dbReference type="EC" id="2.7.8.13"/>
    </reaction>
</comment>
<dbReference type="GO" id="GO:0009252">
    <property type="term" value="P:peptidoglycan biosynthetic process"/>
    <property type="evidence" value="ECO:0007669"/>
    <property type="project" value="UniProtKB-UniRule"/>
</dbReference>
<dbReference type="NCBIfam" id="TIGR00445">
    <property type="entry name" value="mraY"/>
    <property type="match status" value="1"/>
</dbReference>
<dbReference type="AlphaFoldDB" id="A0A0G0DJ97"/>
<keyword evidence="3 7" id="KW-0808">Transferase</keyword>
<dbReference type="GO" id="GO:0008360">
    <property type="term" value="P:regulation of cell shape"/>
    <property type="evidence" value="ECO:0007669"/>
    <property type="project" value="UniProtKB-KW"/>
</dbReference>
<organism evidence="10 11">
    <name type="scientific">Berkelbacteria bacterium GW2011_GWA2_35_9</name>
    <dbReference type="NCBI Taxonomy" id="1618333"/>
    <lineage>
        <taxon>Bacteria</taxon>
        <taxon>Candidatus Berkelbacteria</taxon>
    </lineage>
</organism>
<comment type="subcellular location">
    <subcellularLocation>
        <location evidence="7">Cell membrane</location>
        <topology evidence="7">Multi-pass membrane protein</topology>
    </subcellularLocation>
    <subcellularLocation>
        <location evidence="1">Membrane</location>
        <topology evidence="1">Multi-pass membrane protein</topology>
    </subcellularLocation>
</comment>
<dbReference type="UniPathway" id="UPA00219"/>
<keyword evidence="5 7" id="KW-1133">Transmembrane helix</keyword>
<evidence type="ECO:0000256" key="5">
    <source>
        <dbReference type="ARBA" id="ARBA00022989"/>
    </source>
</evidence>
<evidence type="ECO:0000256" key="2">
    <source>
        <dbReference type="ARBA" id="ARBA00005583"/>
    </source>
</evidence>
<dbReference type="InterPro" id="IPR000715">
    <property type="entry name" value="Glycosyl_transferase_4"/>
</dbReference>
<evidence type="ECO:0000256" key="1">
    <source>
        <dbReference type="ARBA" id="ARBA00004141"/>
    </source>
</evidence>
<keyword evidence="7" id="KW-0132">Cell division</keyword>
<feature type="transmembrane region" description="Helical" evidence="7">
    <location>
        <begin position="257"/>
        <end position="286"/>
    </location>
</feature>
<evidence type="ECO:0000256" key="7">
    <source>
        <dbReference type="HAMAP-Rule" id="MF_00038"/>
    </source>
</evidence>
<dbReference type="GO" id="GO:0071555">
    <property type="term" value="P:cell wall organization"/>
    <property type="evidence" value="ECO:0007669"/>
    <property type="project" value="UniProtKB-KW"/>
</dbReference>
<dbReference type="EC" id="2.7.8.13" evidence="7 8"/>
<dbReference type="GO" id="GO:0051301">
    <property type="term" value="P:cell division"/>
    <property type="evidence" value="ECO:0007669"/>
    <property type="project" value="UniProtKB-KW"/>
</dbReference>
<dbReference type="PROSITE" id="PS01348">
    <property type="entry name" value="MRAY_2"/>
    <property type="match status" value="1"/>
</dbReference>
<accession>A0A0G0DJ97</accession>
<keyword evidence="7" id="KW-0573">Peptidoglycan synthesis</keyword>
<sequence>MYETITIDIYSLLKIFGFLAGSFMVAFGLTPTLTFFLYRFKVWKKQKTQAITGEKAAIYHKLHAEKHKRNVPTLAGILIWFVVALITLLFNLSRAETYLPLFTIVCFGLVGLLDDLINLKSSGGGVAGLGFKAKLFWLILFGVIGGWWFYYKLDWSIIHIPGGNLIGLPYTLDIGLWYIPLFVFVIIFMANAVNLTDGLDGLAGGQLSISFIAYTVIALILGKFELAAFCATVSGATLAYTWFNIPPARFYMGDTGSLALGATLGVVAMLTNTVIILPIIGFIYVIELLSSLIQITSKKCFRYKVFRVAPIHHHFEALGWKEEKVVMRFWVIGAVFATIGLFIALVGKG</sequence>
<gene>
    <name evidence="7" type="primary">mraY</name>
    <name evidence="10" type="ORF">UR93_C0006G0019</name>
</gene>
<dbReference type="InterPro" id="IPR003524">
    <property type="entry name" value="PNAcMuramoyl-5peptid_Trfase"/>
</dbReference>
<comment type="caution">
    <text evidence="10">The sequence shown here is derived from an EMBL/GenBank/DDBJ whole genome shotgun (WGS) entry which is preliminary data.</text>
</comment>
<dbReference type="InterPro" id="IPR018480">
    <property type="entry name" value="PNAcMuramoyl-5peptid_Trfase_CS"/>
</dbReference>
<dbReference type="HAMAP" id="MF_00038">
    <property type="entry name" value="MraY"/>
    <property type="match status" value="1"/>
</dbReference>
<evidence type="ECO:0000256" key="8">
    <source>
        <dbReference type="NCBIfam" id="TIGR00445"/>
    </source>
</evidence>
<evidence type="ECO:0000256" key="9">
    <source>
        <dbReference type="PIRSR" id="PIRSR600715-1"/>
    </source>
</evidence>
<comment type="function">
    <text evidence="7">Catalyzes the initial step of the lipid cycle reactions in the biosynthesis of the cell wall peptidoglycan: transfers peptidoglycan precursor phospho-MurNAc-pentapeptide from UDP-MurNAc-pentapeptide onto the lipid carrier undecaprenyl phosphate, yielding undecaprenyl-pyrophosphoryl-MurNAc-pentapeptide, known as lipid I.</text>
</comment>
<feature type="transmembrane region" description="Helical" evidence="7">
    <location>
        <begin position="71"/>
        <end position="92"/>
    </location>
</feature>
<keyword evidence="6 7" id="KW-0472">Membrane</keyword>
<feature type="transmembrane region" description="Helical" evidence="7">
    <location>
        <begin position="129"/>
        <end position="150"/>
    </location>
</feature>
<keyword evidence="7 9" id="KW-0460">Magnesium</keyword>
<dbReference type="GO" id="GO:0008963">
    <property type="term" value="F:phospho-N-acetylmuramoyl-pentapeptide-transferase activity"/>
    <property type="evidence" value="ECO:0007669"/>
    <property type="project" value="UniProtKB-UniRule"/>
</dbReference>
<keyword evidence="4 7" id="KW-0812">Transmembrane</keyword>
<keyword evidence="7" id="KW-0131">Cell cycle</keyword>
<dbReference type="CDD" id="cd06852">
    <property type="entry name" value="GT_MraY"/>
    <property type="match status" value="1"/>
</dbReference>
<evidence type="ECO:0000313" key="10">
    <source>
        <dbReference type="EMBL" id="KKP88886.1"/>
    </source>
</evidence>
<name>A0A0G0DJ97_9BACT</name>
<dbReference type="PATRIC" id="fig|1618333.3.peg.255"/>
<dbReference type="GO" id="GO:0005886">
    <property type="term" value="C:plasma membrane"/>
    <property type="evidence" value="ECO:0007669"/>
    <property type="project" value="UniProtKB-SubCell"/>
</dbReference>
<feature type="transmembrane region" description="Helical" evidence="7">
    <location>
        <begin position="226"/>
        <end position="245"/>
    </location>
</feature>
<dbReference type="PANTHER" id="PTHR22926:SF5">
    <property type="entry name" value="PHOSPHO-N-ACETYLMURAMOYL-PENTAPEPTIDE-TRANSFERASE HOMOLOG"/>
    <property type="match status" value="1"/>
</dbReference>
<feature type="transmembrane region" description="Helical" evidence="7">
    <location>
        <begin position="98"/>
        <end position="117"/>
    </location>
</feature>
<dbReference type="PANTHER" id="PTHR22926">
    <property type="entry name" value="PHOSPHO-N-ACETYLMURAMOYL-PENTAPEPTIDE-TRANSFERASE"/>
    <property type="match status" value="1"/>
</dbReference>
<protein>
    <recommendedName>
        <fullName evidence="7 8">Phospho-N-acetylmuramoyl-pentapeptide-transferase</fullName>
        <ecNumber evidence="7 8">2.7.8.13</ecNumber>
    </recommendedName>
    <alternativeName>
        <fullName evidence="7">UDP-MurNAc-pentapeptide phosphotransferase</fullName>
    </alternativeName>
</protein>
<dbReference type="Pfam" id="PF00953">
    <property type="entry name" value="Glycos_transf_4"/>
    <property type="match status" value="1"/>
</dbReference>
<comment type="cofactor">
    <cofactor evidence="7 9">
        <name>Mg(2+)</name>
        <dbReference type="ChEBI" id="CHEBI:18420"/>
    </cofactor>
</comment>
<feature type="binding site" evidence="9">
    <location>
        <position position="194"/>
    </location>
    <ligand>
        <name>Mg(2+)</name>
        <dbReference type="ChEBI" id="CHEBI:18420"/>
    </ligand>
</feature>
<comment type="similarity">
    <text evidence="2 7">Belongs to the glycosyltransferase 4 family. MraY subfamily.</text>
</comment>
<feature type="transmembrane region" description="Helical" evidence="7">
    <location>
        <begin position="15"/>
        <end position="38"/>
    </location>
</feature>
<dbReference type="GO" id="GO:0051992">
    <property type="term" value="F:UDP-N-acetylmuramoyl-L-alanyl-D-glutamyl-meso-2,6-diaminopimelyl-D-alanyl-D-alanine:undecaprenyl-phosphate transferase activity"/>
    <property type="evidence" value="ECO:0007669"/>
    <property type="project" value="RHEA"/>
</dbReference>
<feature type="transmembrane region" description="Helical" evidence="7">
    <location>
        <begin position="170"/>
        <end position="190"/>
    </location>
</feature>
<dbReference type="STRING" id="1618333.UR93_C0006G0019"/>
<evidence type="ECO:0000256" key="4">
    <source>
        <dbReference type="ARBA" id="ARBA00022692"/>
    </source>
</evidence>
<dbReference type="GO" id="GO:0046872">
    <property type="term" value="F:metal ion binding"/>
    <property type="evidence" value="ECO:0007669"/>
    <property type="project" value="UniProtKB-KW"/>
</dbReference>
<feature type="binding site" evidence="9">
    <location>
        <position position="254"/>
    </location>
    <ligand>
        <name>Mg(2+)</name>
        <dbReference type="ChEBI" id="CHEBI:18420"/>
    </ligand>
</feature>
<feature type="transmembrane region" description="Helical" evidence="7">
    <location>
        <begin position="325"/>
        <end position="346"/>
    </location>
</feature>
<dbReference type="EMBL" id="LBRB01000006">
    <property type="protein sequence ID" value="KKP88886.1"/>
    <property type="molecule type" value="Genomic_DNA"/>
</dbReference>
<feature type="transmembrane region" description="Helical" evidence="7">
    <location>
        <begin position="202"/>
        <end position="220"/>
    </location>
</feature>
<evidence type="ECO:0000313" key="11">
    <source>
        <dbReference type="Proteomes" id="UP000034316"/>
    </source>
</evidence>
<reference evidence="10 11" key="1">
    <citation type="journal article" date="2015" name="Nature">
        <title>rRNA introns, odd ribosomes, and small enigmatic genomes across a large radiation of phyla.</title>
        <authorList>
            <person name="Brown C.T."/>
            <person name="Hug L.A."/>
            <person name="Thomas B.C."/>
            <person name="Sharon I."/>
            <person name="Castelle C.J."/>
            <person name="Singh A."/>
            <person name="Wilkins M.J."/>
            <person name="Williams K.H."/>
            <person name="Banfield J.F."/>
        </authorList>
    </citation>
    <scope>NUCLEOTIDE SEQUENCE [LARGE SCALE GENOMIC DNA]</scope>
</reference>
<dbReference type="Proteomes" id="UP000034316">
    <property type="component" value="Unassembled WGS sequence"/>
</dbReference>
<comment type="pathway">
    <text evidence="7">Cell wall biogenesis; peptidoglycan biosynthesis.</text>
</comment>
<proteinExistence type="inferred from homology"/>
<keyword evidence="7" id="KW-0133">Cell shape</keyword>
<keyword evidence="7 9" id="KW-0479">Metal-binding</keyword>
<keyword evidence="7" id="KW-1003">Cell membrane</keyword>
<keyword evidence="7" id="KW-0961">Cell wall biogenesis/degradation</keyword>
<evidence type="ECO:0000256" key="6">
    <source>
        <dbReference type="ARBA" id="ARBA00023136"/>
    </source>
</evidence>
<evidence type="ECO:0000256" key="3">
    <source>
        <dbReference type="ARBA" id="ARBA00022679"/>
    </source>
</evidence>